<organism evidence="1 2">
    <name type="scientific">Knipowitschia caucasica</name>
    <name type="common">Caucasian dwarf goby</name>
    <name type="synonym">Pomatoschistus caucasicus</name>
    <dbReference type="NCBI Taxonomy" id="637954"/>
    <lineage>
        <taxon>Eukaryota</taxon>
        <taxon>Metazoa</taxon>
        <taxon>Chordata</taxon>
        <taxon>Craniata</taxon>
        <taxon>Vertebrata</taxon>
        <taxon>Euteleostomi</taxon>
        <taxon>Actinopterygii</taxon>
        <taxon>Neopterygii</taxon>
        <taxon>Teleostei</taxon>
        <taxon>Neoteleostei</taxon>
        <taxon>Acanthomorphata</taxon>
        <taxon>Gobiaria</taxon>
        <taxon>Gobiiformes</taxon>
        <taxon>Gobioidei</taxon>
        <taxon>Gobiidae</taxon>
        <taxon>Gobiinae</taxon>
        <taxon>Knipowitschia</taxon>
    </lineage>
</organism>
<proteinExistence type="predicted"/>
<protein>
    <submittedName>
        <fullName evidence="1">Uncharacterized protein</fullName>
    </submittedName>
</protein>
<keyword evidence="2" id="KW-1185">Reference proteome</keyword>
<reference evidence="1 2" key="1">
    <citation type="submission" date="2024-04" db="EMBL/GenBank/DDBJ databases">
        <authorList>
            <person name="Waldvogel A.-M."/>
            <person name="Schoenle A."/>
        </authorList>
    </citation>
    <scope>NUCLEOTIDE SEQUENCE [LARGE SCALE GENOMIC DNA]</scope>
</reference>
<accession>A0AAV2KQ51</accession>
<dbReference type="AlphaFoldDB" id="A0AAV2KQ51"/>
<evidence type="ECO:0000313" key="2">
    <source>
        <dbReference type="Proteomes" id="UP001497482"/>
    </source>
</evidence>
<gene>
    <name evidence="1" type="ORF">KC01_LOCUS19721</name>
</gene>
<evidence type="ECO:0000313" key="1">
    <source>
        <dbReference type="EMBL" id="CAL1590175.1"/>
    </source>
</evidence>
<dbReference type="Proteomes" id="UP001497482">
    <property type="component" value="Chromosome 19"/>
</dbReference>
<dbReference type="EMBL" id="OZ035841">
    <property type="protein sequence ID" value="CAL1590175.1"/>
    <property type="molecule type" value="Genomic_DNA"/>
</dbReference>
<name>A0AAV2KQ51_KNICA</name>
<sequence>MLDVVRGIETDTDKRDAPDADLMKLLDLKSKMFYAIIALSECHQDDESENCKMSRHTLDSDSELKLQVVL</sequence>